<evidence type="ECO:0000313" key="4">
    <source>
        <dbReference type="EMBL" id="MCZ0926502.1"/>
    </source>
</evidence>
<evidence type="ECO:0000259" key="3">
    <source>
        <dbReference type="SMART" id="SM00271"/>
    </source>
</evidence>
<evidence type="ECO:0000313" key="5">
    <source>
        <dbReference type="Proteomes" id="UP001321125"/>
    </source>
</evidence>
<dbReference type="CDD" id="cd06257">
    <property type="entry name" value="DnaJ"/>
    <property type="match status" value="1"/>
</dbReference>
<dbReference type="InterPro" id="IPR001623">
    <property type="entry name" value="DnaJ_domain"/>
</dbReference>
<reference evidence="4 5" key="1">
    <citation type="submission" date="2022-02" db="EMBL/GenBank/DDBJ databases">
        <title>Study of halophilic communities from a Mexican lake.</title>
        <authorList>
            <person name="Hernandez-Soto L.M."/>
            <person name="Martinez-Abarca F."/>
            <person name="Ramirez-Saad H.C."/>
            <person name="Aguirre-Garrido J.F."/>
        </authorList>
    </citation>
    <scope>NUCLEOTIDE SEQUENCE [LARGE SCALE GENOMIC DNA]</scope>
    <source>
        <strain evidence="4 5">Hjan13</strain>
    </source>
</reference>
<feature type="region of interest" description="Disordered" evidence="2">
    <location>
        <begin position="1"/>
        <end position="34"/>
    </location>
</feature>
<proteinExistence type="predicted"/>
<name>A0ABT4IS56_9GAMM</name>
<organism evidence="4 5">
    <name type="scientific">Vreelandella janggokensis</name>
    <dbReference type="NCBI Taxonomy" id="370767"/>
    <lineage>
        <taxon>Bacteria</taxon>
        <taxon>Pseudomonadati</taxon>
        <taxon>Pseudomonadota</taxon>
        <taxon>Gammaproteobacteria</taxon>
        <taxon>Oceanospirillales</taxon>
        <taxon>Halomonadaceae</taxon>
        <taxon>Vreelandella</taxon>
    </lineage>
</organism>
<gene>
    <name evidence="4" type="ORF">L0635_05315</name>
</gene>
<dbReference type="InterPro" id="IPR036869">
    <property type="entry name" value="J_dom_sf"/>
</dbReference>
<dbReference type="SUPFAM" id="SSF46565">
    <property type="entry name" value="Chaperone J-domain"/>
    <property type="match status" value="1"/>
</dbReference>
<sequence>MNDISASPLSWPPGKPRTPASDRKQGRFGKRNSSGWGLKELTVAEARNRVTEALDKFTRQGQAYRVPPDSIIISTNLALRNDGFPRSGQRDPSDPGVGVYFQLDGQNQCIPCDVYSRIADNLAAIADCIEALRTLERHDASLMRAAFTGFAQLASPEAMGRPHWRTVLNTDSHDPEEVRKAYKAAQRATHPDRGGSSEAFHAVQEAWSQAKAELAM</sequence>
<dbReference type="RefSeq" id="WP_268901333.1">
    <property type="nucleotide sequence ID" value="NZ_JAKNQT010000001.1"/>
</dbReference>
<evidence type="ECO:0000256" key="1">
    <source>
        <dbReference type="ARBA" id="ARBA00023186"/>
    </source>
</evidence>
<accession>A0ABT4IS56</accession>
<feature type="domain" description="J" evidence="3">
    <location>
        <begin position="162"/>
        <end position="215"/>
    </location>
</feature>
<keyword evidence="1" id="KW-0143">Chaperone</keyword>
<protein>
    <submittedName>
        <fullName evidence="4">J domain-containing protein</fullName>
    </submittedName>
</protein>
<dbReference type="Gene3D" id="1.10.287.110">
    <property type="entry name" value="DnaJ domain"/>
    <property type="match status" value="1"/>
</dbReference>
<dbReference type="SMART" id="SM00271">
    <property type="entry name" value="DnaJ"/>
    <property type="match status" value="1"/>
</dbReference>
<dbReference type="Proteomes" id="UP001321125">
    <property type="component" value="Unassembled WGS sequence"/>
</dbReference>
<keyword evidence="5" id="KW-1185">Reference proteome</keyword>
<evidence type="ECO:0000256" key="2">
    <source>
        <dbReference type="SAM" id="MobiDB-lite"/>
    </source>
</evidence>
<dbReference type="EMBL" id="JAKNQU010000002">
    <property type="protein sequence ID" value="MCZ0926502.1"/>
    <property type="molecule type" value="Genomic_DNA"/>
</dbReference>
<comment type="caution">
    <text evidence="4">The sequence shown here is derived from an EMBL/GenBank/DDBJ whole genome shotgun (WGS) entry which is preliminary data.</text>
</comment>